<comment type="caution">
    <text evidence="2">The sequence shown here is derived from an EMBL/GenBank/DDBJ whole genome shotgun (WGS) entry which is preliminary data.</text>
</comment>
<dbReference type="Proteomes" id="UP000544090">
    <property type="component" value="Unassembled WGS sequence"/>
</dbReference>
<dbReference type="InterPro" id="IPR013108">
    <property type="entry name" value="Amidohydro_3"/>
</dbReference>
<dbReference type="GO" id="GO:0016810">
    <property type="term" value="F:hydrolase activity, acting on carbon-nitrogen (but not peptide) bonds"/>
    <property type="evidence" value="ECO:0007669"/>
    <property type="project" value="InterPro"/>
</dbReference>
<evidence type="ECO:0000259" key="1">
    <source>
        <dbReference type="Pfam" id="PF07969"/>
    </source>
</evidence>
<dbReference type="SUPFAM" id="SSF51556">
    <property type="entry name" value="Metallo-dependent hydrolases"/>
    <property type="match status" value="1"/>
</dbReference>
<dbReference type="EMBL" id="JAAZSQ010000015">
    <property type="protein sequence ID" value="NKX55710.1"/>
    <property type="molecule type" value="Genomic_DNA"/>
</dbReference>
<organism evidence="2 3">
    <name type="scientific">Arthrobacter mobilis</name>
    <dbReference type="NCBI Taxonomy" id="2724944"/>
    <lineage>
        <taxon>Bacteria</taxon>
        <taxon>Bacillati</taxon>
        <taxon>Actinomycetota</taxon>
        <taxon>Actinomycetes</taxon>
        <taxon>Micrococcales</taxon>
        <taxon>Micrococcaceae</taxon>
        <taxon>Arthrobacter</taxon>
    </lineage>
</organism>
<dbReference type="Pfam" id="PF07969">
    <property type="entry name" value="Amidohydro_3"/>
    <property type="match status" value="1"/>
</dbReference>
<dbReference type="InterPro" id="IPR011059">
    <property type="entry name" value="Metal-dep_hydrolase_composite"/>
</dbReference>
<dbReference type="RefSeq" id="WP_168487429.1">
    <property type="nucleotide sequence ID" value="NZ_JAAZSQ010000015.1"/>
</dbReference>
<dbReference type="InterPro" id="IPR032466">
    <property type="entry name" value="Metal_Hydrolase"/>
</dbReference>
<dbReference type="CDD" id="cd01300">
    <property type="entry name" value="YtcJ_like"/>
    <property type="match status" value="1"/>
</dbReference>
<dbReference type="PANTHER" id="PTHR22642">
    <property type="entry name" value="IMIDAZOLONEPROPIONASE"/>
    <property type="match status" value="1"/>
</dbReference>
<proteinExistence type="predicted"/>
<evidence type="ECO:0000313" key="2">
    <source>
        <dbReference type="EMBL" id="NKX55710.1"/>
    </source>
</evidence>
<dbReference type="PANTHER" id="PTHR22642:SF2">
    <property type="entry name" value="PROTEIN LONG AFTER FAR-RED 3"/>
    <property type="match status" value="1"/>
</dbReference>
<sequence>MLVDLLIRNAHILTQDPAHPVAGSLLVHDGKILAVDPDLEGAGFPVRAARTIDAGGATIVPGFNDVHAHSVWFGLGLMEANLGAASCLEDVYRIIAEAAEPLATDEWVIASGFSPLLLGGRQPDRDRLDAAAGGRPVWIKHSSGHACTLNGAALDLVARGADLAAPIDGGVVAVDGTGRPTGLLEENAMRLVQDLMLPYPLETIERALDLATTHYLSEGITSVTDAGIAGGWIGYSPREFAAYQNARDKGLLSVRMQPMMVLDALHEVRGHATDPDSRGLDAGIRTGLGDEWLRLGPVKIFSDGSLLGSTAYMTEEYVGCPHNHGYLQMDAEQLRSSALQAYRAGWAIAMHAIGDHAIDHAIDIITEAQDTYGRNALPNRIEHGGVVRPEQLDRIAEAGIVLVPQPHFITEFGDGMAQLLGPERTLRSYPARSLLERGAVLPGSSDRPVSNGRPLDVMQSFVERLTPSGQVYGPGERITAAEALAAYTTGSAAATGAGGIKGRLAPGYLADLVILDQDPTAVEPSRISATQVLGTMVGGDLRFGAEHFPALTDTDDLAAAAAGKDN</sequence>
<name>A0A7X6HG12_9MICC</name>
<protein>
    <submittedName>
        <fullName evidence="2">Amidohydrolase</fullName>
    </submittedName>
</protein>
<dbReference type="Gene3D" id="3.20.20.140">
    <property type="entry name" value="Metal-dependent hydrolases"/>
    <property type="match status" value="1"/>
</dbReference>
<gene>
    <name evidence="2" type="ORF">HGG74_14420</name>
</gene>
<dbReference type="Gene3D" id="3.10.310.70">
    <property type="match status" value="1"/>
</dbReference>
<keyword evidence="3" id="KW-1185">Reference proteome</keyword>
<dbReference type="InterPro" id="IPR033932">
    <property type="entry name" value="YtcJ-like"/>
</dbReference>
<evidence type="ECO:0000313" key="3">
    <source>
        <dbReference type="Proteomes" id="UP000544090"/>
    </source>
</evidence>
<dbReference type="AlphaFoldDB" id="A0A7X6HG12"/>
<dbReference type="SUPFAM" id="SSF51338">
    <property type="entry name" value="Composite domain of metallo-dependent hydrolases"/>
    <property type="match status" value="1"/>
</dbReference>
<accession>A0A7X6HG12</accession>
<keyword evidence="2" id="KW-0378">Hydrolase</keyword>
<dbReference type="Gene3D" id="2.30.40.10">
    <property type="entry name" value="Urease, subunit C, domain 1"/>
    <property type="match status" value="1"/>
</dbReference>
<reference evidence="2 3" key="1">
    <citation type="submission" date="2020-04" db="EMBL/GenBank/DDBJ databases">
        <title>Arthrobacter sp. nov.</title>
        <authorList>
            <person name="Liu S."/>
        </authorList>
    </citation>
    <scope>NUCLEOTIDE SEQUENCE [LARGE SCALE GENOMIC DNA]</scope>
    <source>
        <strain evidence="2 3">E918</strain>
    </source>
</reference>
<feature type="domain" description="Amidohydrolase 3" evidence="1">
    <location>
        <begin position="50"/>
        <end position="540"/>
    </location>
</feature>